<accession>A0A1B7YI74</accession>
<dbReference type="EMBL" id="LTAN01000003">
    <property type="protein sequence ID" value="OBR11773.1"/>
    <property type="molecule type" value="Genomic_DNA"/>
</dbReference>
<dbReference type="RefSeq" id="XP_018160290.1">
    <property type="nucleotide sequence ID" value="XM_018299044.1"/>
</dbReference>
<evidence type="ECO:0000313" key="1">
    <source>
        <dbReference type="EMBL" id="OBR11773.1"/>
    </source>
</evidence>
<gene>
    <name evidence="1" type="ORF">CH63R_04069</name>
</gene>
<dbReference type="Proteomes" id="UP000092177">
    <property type="component" value="Chromosome 3"/>
</dbReference>
<dbReference type="AlphaFoldDB" id="A0A1B7YI74"/>
<proteinExistence type="predicted"/>
<protein>
    <submittedName>
        <fullName evidence="1">Uncharacterized protein</fullName>
    </submittedName>
</protein>
<keyword evidence="2" id="KW-1185">Reference proteome</keyword>
<name>A0A1B7YI74_COLHI</name>
<comment type="caution">
    <text evidence="1">The sequence shown here is derived from an EMBL/GenBank/DDBJ whole genome shotgun (WGS) entry which is preliminary data.</text>
</comment>
<evidence type="ECO:0000313" key="2">
    <source>
        <dbReference type="Proteomes" id="UP000092177"/>
    </source>
</evidence>
<organism evidence="1 2">
    <name type="scientific">Colletotrichum higginsianum (strain IMI 349063)</name>
    <name type="common">Crucifer anthracnose fungus</name>
    <dbReference type="NCBI Taxonomy" id="759273"/>
    <lineage>
        <taxon>Eukaryota</taxon>
        <taxon>Fungi</taxon>
        <taxon>Dikarya</taxon>
        <taxon>Ascomycota</taxon>
        <taxon>Pezizomycotina</taxon>
        <taxon>Sordariomycetes</taxon>
        <taxon>Hypocreomycetidae</taxon>
        <taxon>Glomerellales</taxon>
        <taxon>Glomerellaceae</taxon>
        <taxon>Colletotrichum</taxon>
        <taxon>Colletotrichum destructivum species complex</taxon>
    </lineage>
</organism>
<sequence>MHPITPLKLEPDVDDRVQASIQECAARHAEVGRLLTHVTHDLDMLLLQNLQEEPVPYREPVHETTAVNAHFSAQLHALYEQLAAYHARTAASLAEAKLASIDEEKGVQVEITVGCQSFVRYPHCQHPIYHARRLTLQNPETLPSLPFVLKLRILHGSGPVQDFQFSRVRPVSLRVPPECLVHLPGVVEIELSWLWEWLPVPAAGQPIRHFTRVWEGPWRDARHDFGAAIEKQEEMLGLRIPATLTKARLWF</sequence>
<reference evidence="2" key="1">
    <citation type="journal article" date="2017" name="BMC Genomics">
        <title>Gapless genome assembly of Colletotrichum higginsianum reveals chromosome structure and association of transposable elements with secondary metabolite gene clusters.</title>
        <authorList>
            <person name="Dallery J.-F."/>
            <person name="Lapalu N."/>
            <person name="Zampounis A."/>
            <person name="Pigne S."/>
            <person name="Luyten I."/>
            <person name="Amselem J."/>
            <person name="Wittenberg A.H.J."/>
            <person name="Zhou S."/>
            <person name="de Queiroz M.V."/>
            <person name="Robin G.P."/>
            <person name="Auger A."/>
            <person name="Hainaut M."/>
            <person name="Henrissat B."/>
            <person name="Kim K.-T."/>
            <person name="Lee Y.-H."/>
            <person name="Lespinet O."/>
            <person name="Schwartz D.C."/>
            <person name="Thon M.R."/>
            <person name="O'Connell R.J."/>
        </authorList>
    </citation>
    <scope>NUCLEOTIDE SEQUENCE [LARGE SCALE GENOMIC DNA]</scope>
    <source>
        <strain evidence="2">IMI 349063</strain>
    </source>
</reference>
<dbReference type="GeneID" id="28863151"/>
<dbReference type="KEGG" id="chig:CH63R_04069"/>
<dbReference type="VEuPathDB" id="FungiDB:CH63R_04069"/>